<proteinExistence type="predicted"/>
<feature type="transmembrane region" description="Helical" evidence="6">
    <location>
        <begin position="241"/>
        <end position="265"/>
    </location>
</feature>
<feature type="domain" description="ABC-2 type transporter transmembrane" evidence="7">
    <location>
        <begin position="19"/>
        <end position="383"/>
    </location>
</feature>
<reference evidence="9" key="1">
    <citation type="submission" date="2014-11" db="EMBL/GenBank/DDBJ databases">
        <authorList>
            <person name="Wibberg D."/>
        </authorList>
    </citation>
    <scope>NUCLEOTIDE SEQUENCE [LARGE SCALE GENOMIC DNA]</scope>
    <source>
        <strain evidence="9">L3</strain>
    </source>
</reference>
<dbReference type="Proteomes" id="UP000032809">
    <property type="component" value="Chromosome I"/>
</dbReference>
<dbReference type="PANTHER" id="PTHR30294:SF29">
    <property type="entry name" value="MULTIDRUG ABC TRANSPORTER PERMEASE YBHS-RELATED"/>
    <property type="match status" value="1"/>
</dbReference>
<protein>
    <submittedName>
        <fullName evidence="8">ABC-2 type transporter</fullName>
    </submittedName>
</protein>
<comment type="subcellular location">
    <subcellularLocation>
        <location evidence="1">Cell membrane</location>
        <topology evidence="1">Multi-pass membrane protein</topology>
    </subcellularLocation>
</comment>
<dbReference type="InterPro" id="IPR051449">
    <property type="entry name" value="ABC-2_transporter_component"/>
</dbReference>
<dbReference type="Gene3D" id="3.40.1710.10">
    <property type="entry name" value="abc type-2 transporter like domain"/>
    <property type="match status" value="1"/>
</dbReference>
<dbReference type="EMBL" id="LN824141">
    <property type="protein sequence ID" value="CEP78882.1"/>
    <property type="molecule type" value="Genomic_DNA"/>
</dbReference>
<evidence type="ECO:0000256" key="1">
    <source>
        <dbReference type="ARBA" id="ARBA00004651"/>
    </source>
</evidence>
<keyword evidence="3 6" id="KW-0812">Transmembrane</keyword>
<keyword evidence="5 6" id="KW-0472">Membrane</keyword>
<accession>A0A0C7NSW2</accession>
<dbReference type="KEGG" id="dtn:DTL3_1593"/>
<dbReference type="PANTHER" id="PTHR30294">
    <property type="entry name" value="MEMBRANE COMPONENT OF ABC TRANSPORTER YHHJ-RELATED"/>
    <property type="match status" value="1"/>
</dbReference>
<dbReference type="AlphaFoldDB" id="A0A0C7NSW2"/>
<evidence type="ECO:0000256" key="5">
    <source>
        <dbReference type="ARBA" id="ARBA00023136"/>
    </source>
</evidence>
<feature type="transmembrane region" description="Helical" evidence="6">
    <location>
        <begin position="20"/>
        <end position="39"/>
    </location>
</feature>
<dbReference type="GO" id="GO:0005886">
    <property type="term" value="C:plasma membrane"/>
    <property type="evidence" value="ECO:0007669"/>
    <property type="project" value="UniProtKB-SubCell"/>
</dbReference>
<keyword evidence="4 6" id="KW-1133">Transmembrane helix</keyword>
<dbReference type="GO" id="GO:0140359">
    <property type="term" value="F:ABC-type transporter activity"/>
    <property type="evidence" value="ECO:0007669"/>
    <property type="project" value="InterPro"/>
</dbReference>
<dbReference type="InterPro" id="IPR013525">
    <property type="entry name" value="ABC2_TM"/>
</dbReference>
<evidence type="ECO:0000259" key="7">
    <source>
        <dbReference type="Pfam" id="PF12698"/>
    </source>
</evidence>
<feature type="transmembrane region" description="Helical" evidence="6">
    <location>
        <begin position="277"/>
        <end position="297"/>
    </location>
</feature>
<sequence>MKSLKMVKYEIKKILRSRAVLILSIIVPVILAFFGSSFYPKNISQNFNLVIYNQDKSFLGNFTFLLIKQFLNFENTVEISNESEFNRLIELGNYDSIIIIPKGFTNDLVNKLQTSLYIVPNPHNIQNSLMIYTAFKAVFDELAGIPEIKVGSTTDFLLSGGIGIDETRPKPEIKMLIPNAKEKMLFESESNDFGINDMFAPIVAVVTILISSMIGISYSVGQARESKLLDLYISNGLSIRVFAFSKLIAYLLVGFVMGLFSWGMFRLFGVQSQAISWHLFLLIFVSVFTFTSFGLVLSSFLKSSKAASFLVTAVIGLMFVFGNVLIPVPKGGFLEKFSYIFPVKYSLDAWRKLTVLGYGLSDIYKEIVILTIFGIFCFYLAIFLMRVTQET</sequence>
<feature type="transmembrane region" description="Helical" evidence="6">
    <location>
        <begin position="367"/>
        <end position="385"/>
    </location>
</feature>
<feature type="transmembrane region" description="Helical" evidence="6">
    <location>
        <begin position="309"/>
        <end position="328"/>
    </location>
</feature>
<dbReference type="OrthoDB" id="49431at2"/>
<evidence type="ECO:0000256" key="2">
    <source>
        <dbReference type="ARBA" id="ARBA00022475"/>
    </source>
</evidence>
<gene>
    <name evidence="8" type="ORF">DTL3_1593</name>
</gene>
<keyword evidence="2" id="KW-1003">Cell membrane</keyword>
<feature type="transmembrane region" description="Helical" evidence="6">
    <location>
        <begin position="198"/>
        <end position="220"/>
    </location>
</feature>
<evidence type="ECO:0000256" key="4">
    <source>
        <dbReference type="ARBA" id="ARBA00022989"/>
    </source>
</evidence>
<evidence type="ECO:0000256" key="3">
    <source>
        <dbReference type="ARBA" id="ARBA00022692"/>
    </source>
</evidence>
<organism evidence="8 9">
    <name type="scientific">Defluviitoga tunisiensis</name>
    <dbReference type="NCBI Taxonomy" id="1006576"/>
    <lineage>
        <taxon>Bacteria</taxon>
        <taxon>Thermotogati</taxon>
        <taxon>Thermotogota</taxon>
        <taxon>Thermotogae</taxon>
        <taxon>Petrotogales</taxon>
        <taxon>Petrotogaceae</taxon>
        <taxon>Defluviitoga</taxon>
    </lineage>
</organism>
<evidence type="ECO:0000313" key="8">
    <source>
        <dbReference type="EMBL" id="CEP78882.1"/>
    </source>
</evidence>
<dbReference type="STRING" id="1006576.DTL3_1593"/>
<evidence type="ECO:0000313" key="9">
    <source>
        <dbReference type="Proteomes" id="UP000032809"/>
    </source>
</evidence>
<evidence type="ECO:0000256" key="6">
    <source>
        <dbReference type="SAM" id="Phobius"/>
    </source>
</evidence>
<dbReference type="Pfam" id="PF12698">
    <property type="entry name" value="ABC2_membrane_3"/>
    <property type="match status" value="1"/>
</dbReference>
<name>A0A0C7NSW2_DEFTU</name>
<dbReference type="HOGENOM" id="CLU_705576_0_0_0"/>
<keyword evidence="9" id="KW-1185">Reference proteome</keyword>
<dbReference type="RefSeq" id="WP_045088247.1">
    <property type="nucleotide sequence ID" value="NZ_LN824141.1"/>
</dbReference>